<gene>
    <name evidence="2" type="ORF">BZM27_52005</name>
</gene>
<feature type="transmembrane region" description="Helical" evidence="1">
    <location>
        <begin position="43"/>
        <end position="60"/>
    </location>
</feature>
<keyword evidence="3" id="KW-1185">Reference proteome</keyword>
<accession>A0A4V2NFY9</accession>
<evidence type="ECO:0000256" key="1">
    <source>
        <dbReference type="SAM" id="Phobius"/>
    </source>
</evidence>
<organism evidence="2 3">
    <name type="scientific">Paraburkholderia steynii</name>
    <dbReference type="NCBI Taxonomy" id="1245441"/>
    <lineage>
        <taxon>Bacteria</taxon>
        <taxon>Pseudomonadati</taxon>
        <taxon>Pseudomonadota</taxon>
        <taxon>Betaproteobacteria</taxon>
        <taxon>Burkholderiales</taxon>
        <taxon>Burkholderiaceae</taxon>
        <taxon>Paraburkholderia</taxon>
    </lineage>
</organism>
<reference evidence="2 3" key="1">
    <citation type="submission" date="2017-02" db="EMBL/GenBank/DDBJ databases">
        <title>Paraburkholderia sophoroidis sp. nov. and Paraburkholderia steynii sp. nov. rhizobial symbionts of the fynbos legume Hypocalyptus sophoroides.</title>
        <authorList>
            <person name="Steenkamp E.T."/>
            <person name="Beukes C.W."/>
            <person name="Van Zyl E."/>
            <person name="Avontuur J."/>
            <person name="Chan W.Y."/>
            <person name="Hassen A."/>
            <person name="Palmer M."/>
            <person name="Mthombeni L."/>
            <person name="Phalane F."/>
            <person name="Sereme K."/>
            <person name="Venter S.N."/>
        </authorList>
    </citation>
    <scope>NUCLEOTIDE SEQUENCE [LARGE SCALE GENOMIC DNA]</scope>
    <source>
        <strain evidence="2 3">HC1.1ba</strain>
    </source>
</reference>
<name>A0A4V2NFY9_9BURK</name>
<comment type="caution">
    <text evidence="2">The sequence shown here is derived from an EMBL/GenBank/DDBJ whole genome shotgun (WGS) entry which is preliminary data.</text>
</comment>
<keyword evidence="1" id="KW-0472">Membrane</keyword>
<dbReference type="Proteomes" id="UP000294200">
    <property type="component" value="Unassembled WGS sequence"/>
</dbReference>
<dbReference type="AlphaFoldDB" id="A0A4V2NFY9"/>
<protein>
    <recommendedName>
        <fullName evidence="4">Major facilitator superfamily (MFS) profile domain-containing protein</fullName>
    </recommendedName>
</protein>
<proteinExistence type="predicted"/>
<evidence type="ECO:0008006" key="4">
    <source>
        <dbReference type="Google" id="ProtNLM"/>
    </source>
</evidence>
<evidence type="ECO:0000313" key="3">
    <source>
        <dbReference type="Proteomes" id="UP000294200"/>
    </source>
</evidence>
<keyword evidence="1" id="KW-1133">Transmembrane helix</keyword>
<feature type="non-terminal residue" evidence="2">
    <location>
        <position position="67"/>
    </location>
</feature>
<sequence length="67" mass="6790">MKVVFSRDFLALILSVAVVGLGSGATLPLTALALTQSGYGTDVVGLLTAAQAGGGLLGRAHRRPARR</sequence>
<keyword evidence="1" id="KW-0812">Transmembrane</keyword>
<dbReference type="EMBL" id="MWML01000596">
    <property type="protein sequence ID" value="TCG02958.1"/>
    <property type="molecule type" value="Genomic_DNA"/>
</dbReference>
<evidence type="ECO:0000313" key="2">
    <source>
        <dbReference type="EMBL" id="TCG02958.1"/>
    </source>
</evidence>